<reference evidence="1" key="1">
    <citation type="submission" date="2021-08" db="EMBL/GenBank/DDBJ databases">
        <title>The first chromosome-level gecko genome reveals the dynamic sex chromosomes of Neotropical dwarf geckos (Sphaerodactylidae: Sphaerodactylus).</title>
        <authorList>
            <person name="Pinto B.J."/>
            <person name="Keating S.E."/>
            <person name="Gamble T."/>
        </authorList>
    </citation>
    <scope>NUCLEOTIDE SEQUENCE</scope>
    <source>
        <strain evidence="1">TG3544</strain>
    </source>
</reference>
<evidence type="ECO:0000313" key="1">
    <source>
        <dbReference type="EMBL" id="KAH8017750.1"/>
    </source>
</evidence>
<comment type="caution">
    <text evidence="1">The sequence shown here is derived from an EMBL/GenBank/DDBJ whole genome shotgun (WGS) entry which is preliminary data.</text>
</comment>
<sequence length="107" mass="11757">MRDKSGRTGAGKGKQQQFQLLLPCPPAVLSSQQPAYREAVPGQPSVAESPTASLSWLLPLLAVGLYCWHKCRQCFSVLGFPPPFLAHLGSPRSEEKYPFPEPGLLFY</sequence>
<evidence type="ECO:0000313" key="2">
    <source>
        <dbReference type="Proteomes" id="UP000827872"/>
    </source>
</evidence>
<organism evidence="1 2">
    <name type="scientific">Sphaerodactylus townsendi</name>
    <dbReference type="NCBI Taxonomy" id="933632"/>
    <lineage>
        <taxon>Eukaryota</taxon>
        <taxon>Metazoa</taxon>
        <taxon>Chordata</taxon>
        <taxon>Craniata</taxon>
        <taxon>Vertebrata</taxon>
        <taxon>Euteleostomi</taxon>
        <taxon>Lepidosauria</taxon>
        <taxon>Squamata</taxon>
        <taxon>Bifurcata</taxon>
        <taxon>Gekkota</taxon>
        <taxon>Sphaerodactylidae</taxon>
        <taxon>Sphaerodactylus</taxon>
    </lineage>
</organism>
<gene>
    <name evidence="1" type="ORF">K3G42_032318</name>
</gene>
<proteinExistence type="predicted"/>
<name>A0ACB8GDA7_9SAUR</name>
<protein>
    <submittedName>
        <fullName evidence="1">Uncharacterized protein</fullName>
    </submittedName>
</protein>
<accession>A0ACB8GDA7</accession>
<dbReference type="Proteomes" id="UP000827872">
    <property type="component" value="Linkage Group LG01"/>
</dbReference>
<keyword evidence="2" id="KW-1185">Reference proteome</keyword>
<dbReference type="EMBL" id="CM037614">
    <property type="protein sequence ID" value="KAH8017750.1"/>
    <property type="molecule type" value="Genomic_DNA"/>
</dbReference>